<dbReference type="InterPro" id="IPR036908">
    <property type="entry name" value="RlpA-like_sf"/>
</dbReference>
<feature type="signal peptide" evidence="3">
    <location>
        <begin position="1"/>
        <end position="25"/>
    </location>
</feature>
<dbReference type="Gene3D" id="2.40.40.10">
    <property type="entry name" value="RlpA-like domain"/>
    <property type="match status" value="1"/>
</dbReference>
<evidence type="ECO:0000256" key="1">
    <source>
        <dbReference type="ARBA" id="ARBA00022729"/>
    </source>
</evidence>
<gene>
    <name evidence="4" type="ORF">BDP27DRAFT_743717</name>
</gene>
<proteinExistence type="predicted"/>
<dbReference type="PANTHER" id="PTHR31836:SF28">
    <property type="entry name" value="SRCR DOMAIN-CONTAINING PROTEIN-RELATED"/>
    <property type="match status" value="1"/>
</dbReference>
<dbReference type="PANTHER" id="PTHR31836">
    <property type="match status" value="1"/>
</dbReference>
<dbReference type="SUPFAM" id="SSF50685">
    <property type="entry name" value="Barwin-like endoglucanases"/>
    <property type="match status" value="1"/>
</dbReference>
<evidence type="ECO:0000256" key="2">
    <source>
        <dbReference type="SAM" id="MobiDB-lite"/>
    </source>
</evidence>
<sequence length="215" mass="22354">MLSFSYLSLLYVAIFSLSFVANLERRQSTTGDLTWFDAGLGACGETNTASDYIVALNSDQWDGGSHCFAMITITHQGRSEQAQITDQCPTCSYGQLDLSEGLFAALSGGDPSEVGELYGATWFYGTSPTSSSSSQYTPTSTSQTPTFTPPPSTTSTSTSTTSTTSTSSSSSSASTTSSSSTSASATATSGPQVFSLLQQAVIQLAGFTTDAHTEN</sequence>
<feature type="compositionally biased region" description="Low complexity" evidence="2">
    <location>
        <begin position="153"/>
        <end position="189"/>
    </location>
</feature>
<feature type="region of interest" description="Disordered" evidence="2">
    <location>
        <begin position="128"/>
        <end position="189"/>
    </location>
</feature>
<feature type="compositionally biased region" description="Low complexity" evidence="2">
    <location>
        <begin position="128"/>
        <end position="146"/>
    </location>
</feature>
<accession>A0A9P5U7P2</accession>
<evidence type="ECO:0000313" key="4">
    <source>
        <dbReference type="EMBL" id="KAF9069047.1"/>
    </source>
</evidence>
<keyword evidence="5" id="KW-1185">Reference proteome</keyword>
<organism evidence="4 5">
    <name type="scientific">Rhodocollybia butyracea</name>
    <dbReference type="NCBI Taxonomy" id="206335"/>
    <lineage>
        <taxon>Eukaryota</taxon>
        <taxon>Fungi</taxon>
        <taxon>Dikarya</taxon>
        <taxon>Basidiomycota</taxon>
        <taxon>Agaricomycotina</taxon>
        <taxon>Agaricomycetes</taxon>
        <taxon>Agaricomycetidae</taxon>
        <taxon>Agaricales</taxon>
        <taxon>Marasmiineae</taxon>
        <taxon>Omphalotaceae</taxon>
        <taxon>Rhodocollybia</taxon>
    </lineage>
</organism>
<keyword evidence="1 3" id="KW-0732">Signal</keyword>
<dbReference type="InterPro" id="IPR051477">
    <property type="entry name" value="Expansin_CellWall"/>
</dbReference>
<protein>
    <submittedName>
        <fullName evidence="4">RlpA-like double-psi beta-barrel-protein domain-containing protein-containing protein</fullName>
    </submittedName>
</protein>
<evidence type="ECO:0000313" key="5">
    <source>
        <dbReference type="Proteomes" id="UP000772434"/>
    </source>
</evidence>
<comment type="caution">
    <text evidence="4">The sequence shown here is derived from an EMBL/GenBank/DDBJ whole genome shotgun (WGS) entry which is preliminary data.</text>
</comment>
<dbReference type="Proteomes" id="UP000772434">
    <property type="component" value="Unassembled WGS sequence"/>
</dbReference>
<name>A0A9P5U7P2_9AGAR</name>
<dbReference type="CDD" id="cd22191">
    <property type="entry name" value="DPBB_RlpA_EXP_N-like"/>
    <property type="match status" value="1"/>
</dbReference>
<reference evidence="4" key="1">
    <citation type="submission" date="2020-11" db="EMBL/GenBank/DDBJ databases">
        <authorList>
            <consortium name="DOE Joint Genome Institute"/>
            <person name="Ahrendt S."/>
            <person name="Riley R."/>
            <person name="Andreopoulos W."/>
            <person name="Labutti K."/>
            <person name="Pangilinan J."/>
            <person name="Ruiz-Duenas F.J."/>
            <person name="Barrasa J.M."/>
            <person name="Sanchez-Garcia M."/>
            <person name="Camarero S."/>
            <person name="Miyauchi S."/>
            <person name="Serrano A."/>
            <person name="Linde D."/>
            <person name="Babiker R."/>
            <person name="Drula E."/>
            <person name="Ayuso-Fernandez I."/>
            <person name="Pacheco R."/>
            <person name="Padilla G."/>
            <person name="Ferreira P."/>
            <person name="Barriuso J."/>
            <person name="Kellner H."/>
            <person name="Castanera R."/>
            <person name="Alfaro M."/>
            <person name="Ramirez L."/>
            <person name="Pisabarro A.G."/>
            <person name="Kuo A."/>
            <person name="Tritt A."/>
            <person name="Lipzen A."/>
            <person name="He G."/>
            <person name="Yan M."/>
            <person name="Ng V."/>
            <person name="Cullen D."/>
            <person name="Martin F."/>
            <person name="Rosso M.-N."/>
            <person name="Henrissat B."/>
            <person name="Hibbett D."/>
            <person name="Martinez A.T."/>
            <person name="Grigoriev I.V."/>
        </authorList>
    </citation>
    <scope>NUCLEOTIDE SEQUENCE</scope>
    <source>
        <strain evidence="4">AH 40177</strain>
    </source>
</reference>
<dbReference type="OrthoDB" id="623670at2759"/>
<dbReference type="EMBL" id="JADNRY010000054">
    <property type="protein sequence ID" value="KAF9069047.1"/>
    <property type="molecule type" value="Genomic_DNA"/>
</dbReference>
<dbReference type="AlphaFoldDB" id="A0A9P5U7P2"/>
<feature type="chain" id="PRO_5040354801" evidence="3">
    <location>
        <begin position="26"/>
        <end position="215"/>
    </location>
</feature>
<evidence type="ECO:0000256" key="3">
    <source>
        <dbReference type="SAM" id="SignalP"/>
    </source>
</evidence>